<keyword evidence="5" id="KW-0732">Signal</keyword>
<dbReference type="SUPFAM" id="SSF56281">
    <property type="entry name" value="Metallo-hydrolase/oxidoreductase"/>
    <property type="match status" value="1"/>
</dbReference>
<evidence type="ECO:0000256" key="3">
    <source>
        <dbReference type="ARBA" id="ARBA00022801"/>
    </source>
</evidence>
<organism evidence="6 7">
    <name type="scientific">Mycena citricolor</name>
    <dbReference type="NCBI Taxonomy" id="2018698"/>
    <lineage>
        <taxon>Eukaryota</taxon>
        <taxon>Fungi</taxon>
        <taxon>Dikarya</taxon>
        <taxon>Basidiomycota</taxon>
        <taxon>Agaricomycotina</taxon>
        <taxon>Agaricomycetes</taxon>
        <taxon>Agaricomycetidae</taxon>
        <taxon>Agaricales</taxon>
        <taxon>Marasmiineae</taxon>
        <taxon>Mycenaceae</taxon>
        <taxon>Mycena</taxon>
    </lineage>
</organism>
<dbReference type="Gene3D" id="3.60.15.10">
    <property type="entry name" value="Ribonuclease Z/Hydroxyacylglutathione hydrolase-like"/>
    <property type="match status" value="2"/>
</dbReference>
<dbReference type="GO" id="GO:0046872">
    <property type="term" value="F:metal ion binding"/>
    <property type="evidence" value="ECO:0007669"/>
    <property type="project" value="UniProtKB-KW"/>
</dbReference>
<keyword evidence="2" id="KW-0479">Metal-binding</keyword>
<dbReference type="GO" id="GO:0016787">
    <property type="term" value="F:hydrolase activity"/>
    <property type="evidence" value="ECO:0007669"/>
    <property type="project" value="UniProtKB-KW"/>
</dbReference>
<evidence type="ECO:0000256" key="5">
    <source>
        <dbReference type="SAM" id="SignalP"/>
    </source>
</evidence>
<comment type="caution">
    <text evidence="6">The sequence shown here is derived from an EMBL/GenBank/DDBJ whole genome shotgun (WGS) entry which is preliminary data.</text>
</comment>
<evidence type="ECO:0000256" key="4">
    <source>
        <dbReference type="ARBA" id="ARBA00022833"/>
    </source>
</evidence>
<evidence type="ECO:0000313" key="6">
    <source>
        <dbReference type="EMBL" id="CAK5280873.1"/>
    </source>
</evidence>
<dbReference type="Proteomes" id="UP001295794">
    <property type="component" value="Unassembled WGS sequence"/>
</dbReference>
<feature type="chain" id="PRO_5042127398" description="Metallo-beta-lactamase domain-containing protein" evidence="5">
    <location>
        <begin position="19"/>
        <end position="303"/>
    </location>
</feature>
<dbReference type="PANTHER" id="PTHR42978">
    <property type="entry name" value="QUORUM-QUENCHING LACTONASE YTNP-RELATED-RELATED"/>
    <property type="match status" value="1"/>
</dbReference>
<protein>
    <recommendedName>
        <fullName evidence="8">Metallo-beta-lactamase domain-containing protein</fullName>
    </recommendedName>
</protein>
<dbReference type="InterPro" id="IPR051013">
    <property type="entry name" value="MBL_superfamily_lactonases"/>
</dbReference>
<keyword evidence="4" id="KW-0862">Zinc</keyword>
<keyword evidence="3" id="KW-0378">Hydrolase</keyword>
<evidence type="ECO:0000256" key="2">
    <source>
        <dbReference type="ARBA" id="ARBA00022723"/>
    </source>
</evidence>
<name>A0AAD2HRN8_9AGAR</name>
<accession>A0AAD2HRN8</accession>
<proteinExistence type="inferred from homology"/>
<feature type="signal peptide" evidence="5">
    <location>
        <begin position="1"/>
        <end position="18"/>
    </location>
</feature>
<dbReference type="PANTHER" id="PTHR42978:SF5">
    <property type="entry name" value="METALLO-BETA-LACTAMASE DOMAIN-CONTAINING PROTEIN"/>
    <property type="match status" value="1"/>
</dbReference>
<comment type="similarity">
    <text evidence="1">Belongs to the metallo-beta-lactamase superfamily.</text>
</comment>
<dbReference type="EMBL" id="CAVNYO010000440">
    <property type="protein sequence ID" value="CAK5280873.1"/>
    <property type="molecule type" value="Genomic_DNA"/>
</dbReference>
<evidence type="ECO:0008006" key="8">
    <source>
        <dbReference type="Google" id="ProtNLM"/>
    </source>
</evidence>
<dbReference type="AlphaFoldDB" id="A0AAD2HRN8"/>
<evidence type="ECO:0000313" key="7">
    <source>
        <dbReference type="Proteomes" id="UP001295794"/>
    </source>
</evidence>
<evidence type="ECO:0000256" key="1">
    <source>
        <dbReference type="ARBA" id="ARBA00007749"/>
    </source>
</evidence>
<sequence length="303" mass="32527">MLATRSAIFLSLVSSTLASFHDFGIPYSDATVNVRAFKVTGGYMTGGASAFLTPVVPGHENIPVSMYAFLVEHNGTRIMIDLGLQSDPENLPPTTAAYFSNGFAKVADVAGGIPKMLVAGGISLQSINAVMWSHAQFDHIDADFAGRKVTKIDFSKNNITFGGLQALDYFGDGSFYLMNTPGHMSGHLTTLARTTSSSFIVLSGDTYHHSGQLRPRPELQVAYPCPGELVEAAKSGISTDYFWSPDSELDPVTSRVSLDKIASFDADPDFLVVVAHDTTLDGLLPVLPAYLNQCAAEQYCVQI</sequence>
<keyword evidence="7" id="KW-1185">Reference proteome</keyword>
<dbReference type="InterPro" id="IPR036866">
    <property type="entry name" value="RibonucZ/Hydroxyglut_hydro"/>
</dbReference>
<reference evidence="6" key="1">
    <citation type="submission" date="2023-11" db="EMBL/GenBank/DDBJ databases">
        <authorList>
            <person name="De Vega J J."/>
            <person name="De Vega J J."/>
        </authorList>
    </citation>
    <scope>NUCLEOTIDE SEQUENCE</scope>
</reference>
<gene>
    <name evidence="6" type="ORF">MYCIT1_LOCUS31573</name>
</gene>